<dbReference type="Proteomes" id="UP000681521">
    <property type="component" value="Segment"/>
</dbReference>
<evidence type="ECO:0000313" key="2">
    <source>
        <dbReference type="Proteomes" id="UP000681521"/>
    </source>
</evidence>
<sequence length="67" mass="7872">MIKLLNEREAALIYEQKEACERLSAELCNAQVDQSIVANITQRIQRISGRITEVQSMKRYYKNREVK</sequence>
<accession>A0A8E6YGY2</accession>
<name>A0A8E6YGY2_9CAUD</name>
<reference evidence="1" key="1">
    <citation type="submission" date="2021-05" db="EMBL/GenBank/DDBJ databases">
        <authorList>
            <person name="Shixuan H."/>
        </authorList>
    </citation>
    <scope>NUCLEOTIDE SEQUENCE</scope>
</reference>
<dbReference type="EMBL" id="MZ182246">
    <property type="protein sequence ID" value="QVU02047.1"/>
    <property type="molecule type" value="Genomic_DNA"/>
</dbReference>
<proteinExistence type="predicted"/>
<evidence type="ECO:0000313" key="1">
    <source>
        <dbReference type="EMBL" id="QVU02047.1"/>
    </source>
</evidence>
<protein>
    <submittedName>
        <fullName evidence="1">Uncharacterized protein</fullName>
    </submittedName>
</protein>
<organism evidence="1 2">
    <name type="scientific">Enterococcus phage vB_EfaS_785CS</name>
    <dbReference type="NCBI Taxonomy" id="2836121"/>
    <lineage>
        <taxon>Viruses</taxon>
        <taxon>Duplodnaviria</taxon>
        <taxon>Heunggongvirae</taxon>
        <taxon>Uroviricota</taxon>
        <taxon>Caudoviricetes</taxon>
        <taxon>Efquatrovirus</taxon>
        <taxon>Efquatrovirus LY0322</taxon>
    </lineage>
</organism>